<feature type="compositionally biased region" description="Basic and acidic residues" evidence="1">
    <location>
        <begin position="23"/>
        <end position="48"/>
    </location>
</feature>
<evidence type="ECO:0000256" key="1">
    <source>
        <dbReference type="SAM" id="MobiDB-lite"/>
    </source>
</evidence>
<dbReference type="EMBL" id="JAHQIW010000883">
    <property type="protein sequence ID" value="KAJ1350530.1"/>
    <property type="molecule type" value="Genomic_DNA"/>
</dbReference>
<dbReference type="Proteomes" id="UP001196413">
    <property type="component" value="Unassembled WGS sequence"/>
</dbReference>
<evidence type="ECO:0000313" key="3">
    <source>
        <dbReference type="Proteomes" id="UP001196413"/>
    </source>
</evidence>
<organism evidence="2 3">
    <name type="scientific">Parelaphostrongylus tenuis</name>
    <name type="common">Meningeal worm</name>
    <dbReference type="NCBI Taxonomy" id="148309"/>
    <lineage>
        <taxon>Eukaryota</taxon>
        <taxon>Metazoa</taxon>
        <taxon>Ecdysozoa</taxon>
        <taxon>Nematoda</taxon>
        <taxon>Chromadorea</taxon>
        <taxon>Rhabditida</taxon>
        <taxon>Rhabditina</taxon>
        <taxon>Rhabditomorpha</taxon>
        <taxon>Strongyloidea</taxon>
        <taxon>Metastrongylidae</taxon>
        <taxon>Parelaphostrongylus</taxon>
    </lineage>
</organism>
<proteinExistence type="predicted"/>
<name>A0AAD5QJA2_PARTN</name>
<protein>
    <submittedName>
        <fullName evidence="2">Uncharacterized protein</fullName>
    </submittedName>
</protein>
<evidence type="ECO:0000313" key="2">
    <source>
        <dbReference type="EMBL" id="KAJ1350530.1"/>
    </source>
</evidence>
<comment type="caution">
    <text evidence="2">The sequence shown here is derived from an EMBL/GenBank/DDBJ whole genome shotgun (WGS) entry which is preliminary data.</text>
</comment>
<feature type="region of interest" description="Disordered" evidence="1">
    <location>
        <begin position="1"/>
        <end position="65"/>
    </location>
</feature>
<gene>
    <name evidence="2" type="ORF">KIN20_006335</name>
</gene>
<sequence>MGIVSAKKSGERKDVVGQQKPRVVGDKKDNVKPAKEMKAKIKVAEGPKSEPIIQPQMEEFRPLMP</sequence>
<dbReference type="AlphaFoldDB" id="A0AAD5QJA2"/>
<keyword evidence="3" id="KW-1185">Reference proteome</keyword>
<reference evidence="2" key="1">
    <citation type="submission" date="2021-06" db="EMBL/GenBank/DDBJ databases">
        <title>Parelaphostrongylus tenuis whole genome reference sequence.</title>
        <authorList>
            <person name="Garwood T.J."/>
            <person name="Larsen P.A."/>
            <person name="Fountain-Jones N.M."/>
            <person name="Garbe J.R."/>
            <person name="Macchietto M.G."/>
            <person name="Kania S.A."/>
            <person name="Gerhold R.W."/>
            <person name="Richards J.E."/>
            <person name="Wolf T.M."/>
        </authorList>
    </citation>
    <scope>NUCLEOTIDE SEQUENCE</scope>
    <source>
        <strain evidence="2">MNPRO001-30</strain>
        <tissue evidence="2">Meninges</tissue>
    </source>
</reference>
<accession>A0AAD5QJA2</accession>